<keyword evidence="13" id="KW-1185">Reference proteome</keyword>
<dbReference type="InterPro" id="IPR050643">
    <property type="entry name" value="Periplasmic_pilus_chap"/>
</dbReference>
<dbReference type="Pfam" id="PF02753">
    <property type="entry name" value="PapD_C"/>
    <property type="match status" value="1"/>
</dbReference>
<evidence type="ECO:0000256" key="8">
    <source>
        <dbReference type="RuleBase" id="RU003918"/>
    </source>
</evidence>
<dbReference type="PANTHER" id="PTHR30251">
    <property type="entry name" value="PILUS ASSEMBLY CHAPERONE"/>
    <property type="match status" value="1"/>
</dbReference>
<dbReference type="AlphaFoldDB" id="A0A6G9RQ66"/>
<dbReference type="Pfam" id="PF00345">
    <property type="entry name" value="PapD_N"/>
    <property type="match status" value="1"/>
</dbReference>
<evidence type="ECO:0000259" key="11">
    <source>
        <dbReference type="Pfam" id="PF02753"/>
    </source>
</evidence>
<dbReference type="FunFam" id="2.60.40.10:FF:000458">
    <property type="entry name" value="Molecular chaperone FimC"/>
    <property type="match status" value="1"/>
</dbReference>
<name>A0A6G9RQ66_9ENTR</name>
<feature type="domain" description="Pili assembly chaperone C-terminal" evidence="11">
    <location>
        <begin position="166"/>
        <end position="226"/>
    </location>
</feature>
<feature type="signal peptide" evidence="9">
    <location>
        <begin position="1"/>
        <end position="23"/>
    </location>
</feature>
<dbReference type="InterPro" id="IPR036316">
    <property type="entry name" value="Pili_assmbl_chap_C_dom_sf"/>
</dbReference>
<proteinExistence type="inferred from homology"/>
<dbReference type="InterPro" id="IPR001829">
    <property type="entry name" value="Pili_assmbl_chaperone_bac"/>
</dbReference>
<dbReference type="PROSITE" id="PS00635">
    <property type="entry name" value="PILI_CHAPERONE"/>
    <property type="match status" value="1"/>
</dbReference>
<accession>A0A6G9RQ66</accession>
<dbReference type="SUPFAM" id="SSF49354">
    <property type="entry name" value="PapD-like"/>
    <property type="match status" value="1"/>
</dbReference>
<comment type="similarity">
    <text evidence="2 8">Belongs to the periplasmic pilus chaperone family.</text>
</comment>
<feature type="chain" id="PRO_5026162621" evidence="9">
    <location>
        <begin position="24"/>
        <end position="247"/>
    </location>
</feature>
<dbReference type="KEGG" id="kgn:GY169_20765"/>
<keyword evidence="6 8" id="KW-0143">Chaperone</keyword>
<evidence type="ECO:0000256" key="1">
    <source>
        <dbReference type="ARBA" id="ARBA00004418"/>
    </source>
</evidence>
<dbReference type="Gene3D" id="2.60.40.10">
    <property type="entry name" value="Immunoglobulins"/>
    <property type="match status" value="2"/>
</dbReference>
<dbReference type="GO" id="GO:0030288">
    <property type="term" value="C:outer membrane-bounded periplasmic space"/>
    <property type="evidence" value="ECO:0007669"/>
    <property type="project" value="InterPro"/>
</dbReference>
<dbReference type="InterPro" id="IPR016148">
    <property type="entry name" value="Pili_assmbl_chaperone_C"/>
</dbReference>
<keyword evidence="5" id="KW-0574">Periplasm</keyword>
<dbReference type="InterPro" id="IPR018046">
    <property type="entry name" value="Pili_assmbl_chaperone_CS"/>
</dbReference>
<dbReference type="SUPFAM" id="SSF49584">
    <property type="entry name" value="Periplasmic chaperone C-domain"/>
    <property type="match status" value="1"/>
</dbReference>
<evidence type="ECO:0000256" key="3">
    <source>
        <dbReference type="ARBA" id="ARBA00022558"/>
    </source>
</evidence>
<evidence type="ECO:0000256" key="7">
    <source>
        <dbReference type="ARBA" id="ARBA00023319"/>
    </source>
</evidence>
<dbReference type="EMBL" id="CP050321">
    <property type="protein sequence ID" value="QIR29086.1"/>
    <property type="molecule type" value="Genomic_DNA"/>
</dbReference>
<dbReference type="RefSeq" id="WP_167577002.1">
    <property type="nucleotide sequence ID" value="NZ_CP050321.1"/>
</dbReference>
<evidence type="ECO:0000256" key="6">
    <source>
        <dbReference type="ARBA" id="ARBA00023186"/>
    </source>
</evidence>
<organism evidence="12 13">
    <name type="scientific">Kluyvera genomosp. 3</name>
    <dbReference type="NCBI Taxonomy" id="2774055"/>
    <lineage>
        <taxon>Bacteria</taxon>
        <taxon>Pseudomonadati</taxon>
        <taxon>Pseudomonadota</taxon>
        <taxon>Gammaproteobacteria</taxon>
        <taxon>Enterobacterales</taxon>
        <taxon>Enterobacteriaceae</taxon>
        <taxon>Kluyvera</taxon>
    </lineage>
</organism>
<feature type="domain" description="Pili assembly chaperone N-terminal" evidence="10">
    <location>
        <begin position="25"/>
        <end position="143"/>
    </location>
</feature>
<dbReference type="GO" id="GO:0071555">
    <property type="term" value="P:cell wall organization"/>
    <property type="evidence" value="ECO:0007669"/>
    <property type="project" value="InterPro"/>
</dbReference>
<dbReference type="PANTHER" id="PTHR30251:SF5">
    <property type="entry name" value="FIMBRIAL CHAPARONE PROTEIN"/>
    <property type="match status" value="1"/>
</dbReference>
<keyword evidence="4 9" id="KW-0732">Signal</keyword>
<dbReference type="InterPro" id="IPR016147">
    <property type="entry name" value="Pili_assmbl_chaperone_N"/>
</dbReference>
<evidence type="ECO:0000259" key="10">
    <source>
        <dbReference type="Pfam" id="PF00345"/>
    </source>
</evidence>
<evidence type="ECO:0000256" key="9">
    <source>
        <dbReference type="SAM" id="SignalP"/>
    </source>
</evidence>
<evidence type="ECO:0000256" key="5">
    <source>
        <dbReference type="ARBA" id="ARBA00022764"/>
    </source>
</evidence>
<comment type="subcellular location">
    <subcellularLocation>
        <location evidence="1 8">Periplasm</location>
    </subcellularLocation>
</comment>
<evidence type="ECO:0000313" key="12">
    <source>
        <dbReference type="EMBL" id="QIR29086.1"/>
    </source>
</evidence>
<keyword evidence="7" id="KW-0393">Immunoglobulin domain</keyword>
<dbReference type="Proteomes" id="UP000503580">
    <property type="component" value="Chromosome"/>
</dbReference>
<evidence type="ECO:0000256" key="4">
    <source>
        <dbReference type="ARBA" id="ARBA00022729"/>
    </source>
</evidence>
<dbReference type="InterPro" id="IPR008962">
    <property type="entry name" value="PapD-like_sf"/>
</dbReference>
<reference evidence="12 13" key="1">
    <citation type="submission" date="2020-02" db="EMBL/GenBank/DDBJ databases">
        <title>Whole genome PO2S7.</title>
        <authorList>
            <person name="Singha K.M."/>
        </authorList>
    </citation>
    <scope>NUCLEOTIDE SEQUENCE [LARGE SCALE GENOMIC DNA]</scope>
    <source>
        <strain evidence="12 13">PO2S7</strain>
    </source>
</reference>
<keyword evidence="3" id="KW-1029">Fimbrium biogenesis</keyword>
<sequence>MKHSSITRGAVIALAAWSLNAQAAVNADRTRVIMSGNEKTVSVTLTNENKTMPFLAQSWVDDSNGRRSSMLMVLPPLQRIDGGQKTQVRIMQVQGTGLDKLPADRETLFWFNVREIPPEPETTNVLQLALQSRLKLFYRPVAIKKGSNDTSEKKLTVEREGGKLVLKNPTPYHITLAWLGTTRRERLEGFSEGVMVSPLSALPVKAILPAGSTRLWVGYVDDYGGLQMNQYTCNAQRCAMSLRETTP</sequence>
<evidence type="ECO:0000256" key="2">
    <source>
        <dbReference type="ARBA" id="ARBA00007399"/>
    </source>
</evidence>
<gene>
    <name evidence="12" type="ORF">GY169_20765</name>
</gene>
<dbReference type="InterPro" id="IPR013783">
    <property type="entry name" value="Ig-like_fold"/>
</dbReference>
<dbReference type="PRINTS" id="PR00969">
    <property type="entry name" value="CHAPERONPILI"/>
</dbReference>
<evidence type="ECO:0000313" key="13">
    <source>
        <dbReference type="Proteomes" id="UP000503580"/>
    </source>
</evidence>
<protein>
    <submittedName>
        <fullName evidence="12">Fimbria/pilus periplasmic chaperone</fullName>
    </submittedName>
</protein>